<dbReference type="SUPFAM" id="SSF161084">
    <property type="entry name" value="MAPEG domain-like"/>
    <property type="match status" value="1"/>
</dbReference>
<evidence type="ECO:0000256" key="3">
    <source>
        <dbReference type="ARBA" id="ARBA00022989"/>
    </source>
</evidence>
<evidence type="ECO:0008006" key="8">
    <source>
        <dbReference type="Google" id="ProtNLM"/>
    </source>
</evidence>
<dbReference type="AlphaFoldDB" id="A0AAW0AG32"/>
<name>A0AAW0AG32_9AGAR</name>
<proteinExistence type="predicted"/>
<evidence type="ECO:0000256" key="2">
    <source>
        <dbReference type="ARBA" id="ARBA00022692"/>
    </source>
</evidence>
<protein>
    <recommendedName>
        <fullName evidence="8">Glutathione transferase</fullName>
    </recommendedName>
</protein>
<evidence type="ECO:0000256" key="5">
    <source>
        <dbReference type="SAM" id="Phobius"/>
    </source>
</evidence>
<feature type="transmembrane region" description="Helical" evidence="5">
    <location>
        <begin position="12"/>
        <end position="30"/>
    </location>
</feature>
<dbReference type="Proteomes" id="UP001362999">
    <property type="component" value="Unassembled WGS sequence"/>
</dbReference>
<dbReference type="PANTHER" id="PTHR35371:SF1">
    <property type="entry name" value="BLR7753 PROTEIN"/>
    <property type="match status" value="1"/>
</dbReference>
<evidence type="ECO:0000313" key="7">
    <source>
        <dbReference type="Proteomes" id="UP001362999"/>
    </source>
</evidence>
<dbReference type="InterPro" id="IPR001129">
    <property type="entry name" value="Membr-assoc_MAPEG"/>
</dbReference>
<keyword evidence="4 5" id="KW-0472">Membrane</keyword>
<comment type="subcellular location">
    <subcellularLocation>
        <location evidence="1">Membrane</location>
    </subcellularLocation>
</comment>
<evidence type="ECO:0000313" key="6">
    <source>
        <dbReference type="EMBL" id="KAK7008041.1"/>
    </source>
</evidence>
<accession>A0AAW0AG32</accession>
<evidence type="ECO:0000256" key="4">
    <source>
        <dbReference type="ARBA" id="ARBA00023136"/>
    </source>
</evidence>
<reference evidence="6 7" key="1">
    <citation type="journal article" date="2024" name="J Genomics">
        <title>Draft genome sequencing and assembly of Favolaschia claudopus CIRM-BRFM 2984 isolated from oak limbs.</title>
        <authorList>
            <person name="Navarro D."/>
            <person name="Drula E."/>
            <person name="Chaduli D."/>
            <person name="Cazenave R."/>
            <person name="Ahrendt S."/>
            <person name="Wang J."/>
            <person name="Lipzen A."/>
            <person name="Daum C."/>
            <person name="Barry K."/>
            <person name="Grigoriev I.V."/>
            <person name="Favel A."/>
            <person name="Rosso M.N."/>
            <person name="Martin F."/>
        </authorList>
    </citation>
    <scope>NUCLEOTIDE SEQUENCE [LARGE SCALE GENOMIC DNA]</scope>
    <source>
        <strain evidence="6 7">CIRM-BRFM 2984</strain>
    </source>
</reference>
<dbReference type="Pfam" id="PF01124">
    <property type="entry name" value="MAPEG"/>
    <property type="match status" value="1"/>
</dbReference>
<keyword evidence="7" id="KW-1185">Reference proteome</keyword>
<dbReference type="InterPro" id="IPR023352">
    <property type="entry name" value="MAPEG-like_dom_sf"/>
</dbReference>
<organism evidence="6 7">
    <name type="scientific">Favolaschia claudopus</name>
    <dbReference type="NCBI Taxonomy" id="2862362"/>
    <lineage>
        <taxon>Eukaryota</taxon>
        <taxon>Fungi</taxon>
        <taxon>Dikarya</taxon>
        <taxon>Basidiomycota</taxon>
        <taxon>Agaricomycotina</taxon>
        <taxon>Agaricomycetes</taxon>
        <taxon>Agaricomycetidae</taxon>
        <taxon>Agaricales</taxon>
        <taxon>Marasmiineae</taxon>
        <taxon>Mycenaceae</taxon>
        <taxon>Favolaschia</taxon>
    </lineage>
</organism>
<comment type="caution">
    <text evidence="6">The sequence shown here is derived from an EMBL/GenBank/DDBJ whole genome shotgun (WGS) entry which is preliminary data.</text>
</comment>
<dbReference type="Gene3D" id="1.20.120.550">
    <property type="entry name" value="Membrane associated eicosanoid/glutathione metabolism-like domain"/>
    <property type="match status" value="1"/>
</dbReference>
<keyword evidence="3 5" id="KW-1133">Transmembrane helix</keyword>
<dbReference type="PANTHER" id="PTHR35371">
    <property type="entry name" value="INNER MEMBRANE PROTEIN"/>
    <property type="match status" value="1"/>
</dbReference>
<evidence type="ECO:0000256" key="1">
    <source>
        <dbReference type="ARBA" id="ARBA00004370"/>
    </source>
</evidence>
<dbReference type="EMBL" id="JAWWNJ010000069">
    <property type="protein sequence ID" value="KAK7008041.1"/>
    <property type="molecule type" value="Genomic_DNA"/>
</dbReference>
<dbReference type="GO" id="GO:0016020">
    <property type="term" value="C:membrane"/>
    <property type="evidence" value="ECO:0007669"/>
    <property type="project" value="UniProtKB-SubCell"/>
</dbReference>
<feature type="transmembrane region" description="Helical" evidence="5">
    <location>
        <begin position="148"/>
        <end position="166"/>
    </location>
</feature>
<sequence length="172" mass="19027">MTSALLSSPLSLYSIPVVWLTAYVPVALKGRAVMQDSGRRDWQSKDVQQVGGLRFVLGSVQPRSNVGRVAGDDKIPRDVAARIERMEGAHLNGLENFPIWAIAVLAGNFAGLDNYTMNIASITYILGRSLYNYIYINQKTRVQSSMRTLVWASSLMFPMYLLVAAANKVSKQ</sequence>
<keyword evidence="2 5" id="KW-0812">Transmembrane</keyword>
<gene>
    <name evidence="6" type="ORF">R3P38DRAFT_2792137</name>
</gene>